<dbReference type="EMBL" id="CAJOBJ010116920">
    <property type="protein sequence ID" value="CAF4657509.1"/>
    <property type="molecule type" value="Genomic_DNA"/>
</dbReference>
<name>A0A817AWH8_9BILA</name>
<dbReference type="AlphaFoldDB" id="A0A817AWH8"/>
<gene>
    <name evidence="2" type="ORF">GIL414_LOCUS41336</name>
    <name evidence="1" type="ORF">MBJ925_LOCUS38848</name>
</gene>
<dbReference type="EMBL" id="CAJNRE010021833">
    <property type="protein sequence ID" value="CAF2263737.1"/>
    <property type="molecule type" value="Genomic_DNA"/>
</dbReference>
<feature type="non-terminal residue" evidence="1">
    <location>
        <position position="1"/>
    </location>
</feature>
<proteinExistence type="predicted"/>
<reference evidence="1" key="1">
    <citation type="submission" date="2021-02" db="EMBL/GenBank/DDBJ databases">
        <authorList>
            <person name="Nowell W R."/>
        </authorList>
    </citation>
    <scope>NUCLEOTIDE SEQUENCE</scope>
</reference>
<comment type="caution">
    <text evidence="1">The sequence shown here is derived from an EMBL/GenBank/DDBJ whole genome shotgun (WGS) entry which is preliminary data.</text>
</comment>
<evidence type="ECO:0000313" key="2">
    <source>
        <dbReference type="EMBL" id="CAF4657509.1"/>
    </source>
</evidence>
<accession>A0A817AWH8</accession>
<sequence>SSNELYRIHCLSGFPSNDCSNVFHLIDYSSGSRRMVR</sequence>
<protein>
    <submittedName>
        <fullName evidence="1">Uncharacterized protein</fullName>
    </submittedName>
</protein>
<evidence type="ECO:0000313" key="3">
    <source>
        <dbReference type="Proteomes" id="UP000663824"/>
    </source>
</evidence>
<evidence type="ECO:0000313" key="1">
    <source>
        <dbReference type="EMBL" id="CAF2263737.1"/>
    </source>
</evidence>
<dbReference type="Proteomes" id="UP000681720">
    <property type="component" value="Unassembled WGS sequence"/>
</dbReference>
<dbReference type="Proteomes" id="UP000663824">
    <property type="component" value="Unassembled WGS sequence"/>
</dbReference>
<organism evidence="1 3">
    <name type="scientific">Rotaria magnacalcarata</name>
    <dbReference type="NCBI Taxonomy" id="392030"/>
    <lineage>
        <taxon>Eukaryota</taxon>
        <taxon>Metazoa</taxon>
        <taxon>Spiralia</taxon>
        <taxon>Gnathifera</taxon>
        <taxon>Rotifera</taxon>
        <taxon>Eurotatoria</taxon>
        <taxon>Bdelloidea</taxon>
        <taxon>Philodinida</taxon>
        <taxon>Philodinidae</taxon>
        <taxon>Rotaria</taxon>
    </lineage>
</organism>